<dbReference type="OrthoDB" id="9814425at2"/>
<name>A0A1I6SE61_9FLAO</name>
<accession>A0A1I6SE61</accession>
<gene>
    <name evidence="3" type="ORF">SAMN04487906_1554</name>
</gene>
<evidence type="ECO:0000256" key="1">
    <source>
        <dbReference type="SAM" id="SignalP"/>
    </source>
</evidence>
<dbReference type="RefSeq" id="WP_038267530.1">
    <property type="nucleotide sequence ID" value="NZ_FPAG01000004.1"/>
</dbReference>
<sequence length="165" mass="18174">MKNLSFLPKSLTLLVLILLIGSCKNTTKESSNTSPAPAFDLEVVKAEIEAANQKYTERLAAGDSVGLSNLYTTDGKFMMPEAPSYEGRESITSVFSGILNSGISGIKLTTIEVWGNETFVTEEGAFELFSGEDKVDEGKYIVLWKKVDGEWHLLRDIFNSNLSHE</sequence>
<proteinExistence type="predicted"/>
<dbReference type="Pfam" id="PF14534">
    <property type="entry name" value="DUF4440"/>
    <property type="match status" value="1"/>
</dbReference>
<dbReference type="EMBL" id="FPAG01000004">
    <property type="protein sequence ID" value="SFS75193.1"/>
    <property type="molecule type" value="Genomic_DNA"/>
</dbReference>
<dbReference type="Proteomes" id="UP000183209">
    <property type="component" value="Unassembled WGS sequence"/>
</dbReference>
<dbReference type="PANTHER" id="PTHR31664">
    <property type="entry name" value="PROTEIN CBG16427"/>
    <property type="match status" value="1"/>
</dbReference>
<protein>
    <submittedName>
        <fullName evidence="3">Ketosteroid isomerase homolog</fullName>
    </submittedName>
</protein>
<dbReference type="PANTHER" id="PTHR31664:SF8">
    <property type="entry name" value="DUF4440 DOMAIN-CONTAINING PROTEIN"/>
    <property type="match status" value="1"/>
</dbReference>
<feature type="signal peptide" evidence="1">
    <location>
        <begin position="1"/>
        <end position="25"/>
    </location>
</feature>
<organism evidence="3 4">
    <name type="scientific">Zhouia amylolytica</name>
    <dbReference type="NCBI Taxonomy" id="376730"/>
    <lineage>
        <taxon>Bacteria</taxon>
        <taxon>Pseudomonadati</taxon>
        <taxon>Bacteroidota</taxon>
        <taxon>Flavobacteriia</taxon>
        <taxon>Flavobacteriales</taxon>
        <taxon>Flavobacteriaceae</taxon>
        <taxon>Zhouia</taxon>
    </lineage>
</organism>
<dbReference type="InterPro" id="IPR032710">
    <property type="entry name" value="NTF2-like_dom_sf"/>
</dbReference>
<dbReference type="Gene3D" id="3.10.450.50">
    <property type="match status" value="1"/>
</dbReference>
<dbReference type="InterPro" id="IPR027843">
    <property type="entry name" value="DUF4440"/>
</dbReference>
<dbReference type="GO" id="GO:0016853">
    <property type="term" value="F:isomerase activity"/>
    <property type="evidence" value="ECO:0007669"/>
    <property type="project" value="UniProtKB-KW"/>
</dbReference>
<evidence type="ECO:0000313" key="4">
    <source>
        <dbReference type="Proteomes" id="UP000183209"/>
    </source>
</evidence>
<reference evidence="3 4" key="1">
    <citation type="submission" date="2016-10" db="EMBL/GenBank/DDBJ databases">
        <authorList>
            <person name="de Groot N.N."/>
        </authorList>
    </citation>
    <scope>NUCLEOTIDE SEQUENCE [LARGE SCALE GENOMIC DNA]</scope>
    <source>
        <strain evidence="3 4">CGMCC 1.6114</strain>
    </source>
</reference>
<keyword evidence="3" id="KW-0413">Isomerase</keyword>
<dbReference type="SUPFAM" id="SSF54427">
    <property type="entry name" value="NTF2-like"/>
    <property type="match status" value="1"/>
</dbReference>
<dbReference type="AlphaFoldDB" id="A0A1I6SE61"/>
<feature type="chain" id="PRO_5010378273" evidence="1">
    <location>
        <begin position="26"/>
        <end position="165"/>
    </location>
</feature>
<dbReference type="PROSITE" id="PS51257">
    <property type="entry name" value="PROKAR_LIPOPROTEIN"/>
    <property type="match status" value="1"/>
</dbReference>
<evidence type="ECO:0000259" key="2">
    <source>
        <dbReference type="Pfam" id="PF14534"/>
    </source>
</evidence>
<evidence type="ECO:0000313" key="3">
    <source>
        <dbReference type="EMBL" id="SFS75193.1"/>
    </source>
</evidence>
<feature type="domain" description="DUF4440" evidence="2">
    <location>
        <begin position="48"/>
        <end position="152"/>
    </location>
</feature>
<keyword evidence="1" id="KW-0732">Signal</keyword>